<keyword evidence="7 8" id="KW-0320">Glycogen biosynthesis</keyword>
<keyword evidence="5 8" id="KW-0328">Glycosyltransferase</keyword>
<dbReference type="EMBL" id="JRPN01000010">
    <property type="protein sequence ID" value="KGT79527.1"/>
    <property type="molecule type" value="Genomic_DNA"/>
</dbReference>
<name>A0A0A3XYM2_BRAJP</name>
<evidence type="ECO:0000256" key="6">
    <source>
        <dbReference type="ARBA" id="ARBA00022679"/>
    </source>
</evidence>
<evidence type="ECO:0000256" key="3">
    <source>
        <dbReference type="ARBA" id="ARBA00004964"/>
    </source>
</evidence>
<evidence type="ECO:0000259" key="9">
    <source>
        <dbReference type="Pfam" id="PF00534"/>
    </source>
</evidence>
<proteinExistence type="inferred from homology"/>
<dbReference type="NCBIfam" id="NF001899">
    <property type="entry name" value="PRK00654.1-2"/>
    <property type="match status" value="1"/>
</dbReference>
<evidence type="ECO:0000256" key="8">
    <source>
        <dbReference type="HAMAP-Rule" id="MF_00484"/>
    </source>
</evidence>
<dbReference type="PANTHER" id="PTHR45825:SF8">
    <property type="entry name" value="GLYCOGEN SYNTHASE"/>
    <property type="match status" value="1"/>
</dbReference>
<dbReference type="NCBIfam" id="TIGR02095">
    <property type="entry name" value="glgA"/>
    <property type="match status" value="1"/>
</dbReference>
<dbReference type="InterPro" id="IPR001296">
    <property type="entry name" value="Glyco_trans_1"/>
</dbReference>
<sequence>MRILFATPEASDFVQVGGLAAVSSALPRALREFSDIRVIIPGYPSVLRGLTDLTVVGRCAPFAGLPAFEIGLGHAPDGLTYYAVLCPALYERAGGPYGDAQGTDWDDNHVRFATFSYAAAQLARGSIDGAWSADLVHANDWQCALIPGYLEWLYSRIPTVFTIHNLAHQGVFDRSAMAQLGIPEASFHVNGVEFYNRLSFIKSGLVYASHLTTVSQTYAREITTTEFGCGLEGVLRQRADRNELSGILNGIDESWDPRTCVSLSKTFGAGDWTERALNADHVRDQFGLAVSRGPLFALVARLVHQKGVDLVIESAKTIVEAGGQIVVTGKGETRFEDALLQAQALNPQSVAVKIGFDDAEARRIFAGSDFTLMPSRFEPCGLSQMYAQRFGSLPIGHRTGGLAETIVDGETGFLFDQPSAPGFLGSLCRAFSTFGMKDRLDQMRRAAMAQAFNWSDSARAYAALYKASV</sequence>
<evidence type="ECO:0000313" key="12">
    <source>
        <dbReference type="Proteomes" id="UP000030377"/>
    </source>
</evidence>
<comment type="function">
    <text evidence="2 8">Synthesizes alpha-1,4-glucan chains using ADP-glucose.</text>
</comment>
<organism evidence="11 12">
    <name type="scientific">Bradyrhizobium japonicum</name>
    <dbReference type="NCBI Taxonomy" id="375"/>
    <lineage>
        <taxon>Bacteria</taxon>
        <taxon>Pseudomonadati</taxon>
        <taxon>Pseudomonadota</taxon>
        <taxon>Alphaproteobacteria</taxon>
        <taxon>Hyphomicrobiales</taxon>
        <taxon>Nitrobacteraceae</taxon>
        <taxon>Bradyrhizobium</taxon>
    </lineage>
</organism>
<dbReference type="AlphaFoldDB" id="A0A0A3XYM2"/>
<dbReference type="Gene3D" id="3.40.50.2000">
    <property type="entry name" value="Glycogen Phosphorylase B"/>
    <property type="match status" value="2"/>
</dbReference>
<comment type="similarity">
    <text evidence="4 8">Belongs to the glycosyltransferase 1 family. Bacterial/plant glycogen synthase subfamily.</text>
</comment>
<accession>A0A0A3XYM2</accession>
<feature type="domain" description="Starch synthase catalytic" evidence="10">
    <location>
        <begin position="2"/>
        <end position="237"/>
    </location>
</feature>
<comment type="catalytic activity">
    <reaction evidence="1 8">
        <text>[(1-&gt;4)-alpha-D-glucosyl](n) + ADP-alpha-D-glucose = [(1-&gt;4)-alpha-D-glucosyl](n+1) + ADP + H(+)</text>
        <dbReference type="Rhea" id="RHEA:18189"/>
        <dbReference type="Rhea" id="RHEA-COMP:9584"/>
        <dbReference type="Rhea" id="RHEA-COMP:9587"/>
        <dbReference type="ChEBI" id="CHEBI:15378"/>
        <dbReference type="ChEBI" id="CHEBI:15444"/>
        <dbReference type="ChEBI" id="CHEBI:57498"/>
        <dbReference type="ChEBI" id="CHEBI:456216"/>
        <dbReference type="EC" id="2.4.1.21"/>
    </reaction>
</comment>
<reference evidence="11 12" key="1">
    <citation type="submission" date="2014-09" db="EMBL/GenBank/DDBJ databases">
        <title>Draft genome of Bradyrhizobium japonicum Is-34.</title>
        <authorList>
            <person name="Tsurumaru H."/>
            <person name="Yamakawa T."/>
            <person name="Hashimoto S."/>
            <person name="Okizaki K."/>
            <person name="Kanesaki Y."/>
            <person name="Yoshikawa H."/>
            <person name="Yajima S."/>
        </authorList>
    </citation>
    <scope>NUCLEOTIDE SEQUENCE [LARGE SCALE GENOMIC DNA]</scope>
    <source>
        <strain evidence="11 12">Is-34</strain>
    </source>
</reference>
<dbReference type="RefSeq" id="WP_041955255.1">
    <property type="nucleotide sequence ID" value="NZ_JRPN01000010.1"/>
</dbReference>
<dbReference type="HAMAP" id="MF_00484">
    <property type="entry name" value="Glycogen_synth"/>
    <property type="match status" value="1"/>
</dbReference>
<protein>
    <recommendedName>
        <fullName evidence="8">Glycogen synthase</fullName>
        <ecNumber evidence="8">2.4.1.21</ecNumber>
    </recommendedName>
    <alternativeName>
        <fullName evidence="8">Starch [bacterial glycogen] synthase</fullName>
    </alternativeName>
</protein>
<comment type="pathway">
    <text evidence="3 8">Glycan biosynthesis; glycogen biosynthesis.</text>
</comment>
<comment type="caution">
    <text evidence="11">The sequence shown here is derived from an EMBL/GenBank/DDBJ whole genome shotgun (WGS) entry which is preliminary data.</text>
</comment>
<dbReference type="GO" id="GO:0005978">
    <property type="term" value="P:glycogen biosynthetic process"/>
    <property type="evidence" value="ECO:0007669"/>
    <property type="project" value="UniProtKB-UniRule"/>
</dbReference>
<dbReference type="PANTHER" id="PTHR45825">
    <property type="entry name" value="GRANULE-BOUND STARCH SYNTHASE 1, CHLOROPLASTIC/AMYLOPLASTIC"/>
    <property type="match status" value="1"/>
</dbReference>
<dbReference type="InterPro" id="IPR011835">
    <property type="entry name" value="GS/SS"/>
</dbReference>
<dbReference type="Pfam" id="PF08323">
    <property type="entry name" value="Glyco_transf_5"/>
    <property type="match status" value="1"/>
</dbReference>
<evidence type="ECO:0000256" key="4">
    <source>
        <dbReference type="ARBA" id="ARBA00010281"/>
    </source>
</evidence>
<dbReference type="SUPFAM" id="SSF53756">
    <property type="entry name" value="UDP-Glycosyltransferase/glycogen phosphorylase"/>
    <property type="match status" value="1"/>
</dbReference>
<evidence type="ECO:0000256" key="1">
    <source>
        <dbReference type="ARBA" id="ARBA00001478"/>
    </source>
</evidence>
<dbReference type="GO" id="GO:0009011">
    <property type="term" value="F:alpha-1,4-glucan glucosyltransferase (ADP-glucose donor) activity"/>
    <property type="evidence" value="ECO:0007669"/>
    <property type="project" value="UniProtKB-UniRule"/>
</dbReference>
<gene>
    <name evidence="8" type="primary">glgA</name>
    <name evidence="11" type="ORF">MA20_11625</name>
</gene>
<dbReference type="NCBIfam" id="NF001901">
    <property type="entry name" value="PRK00654.1-5"/>
    <property type="match status" value="1"/>
</dbReference>
<keyword evidence="6 8" id="KW-0808">Transferase</keyword>
<dbReference type="InterPro" id="IPR013534">
    <property type="entry name" value="Starch_synth_cat_dom"/>
</dbReference>
<dbReference type="CDD" id="cd03791">
    <property type="entry name" value="GT5_Glycogen_synthase_DULL1-like"/>
    <property type="match status" value="1"/>
</dbReference>
<evidence type="ECO:0000256" key="2">
    <source>
        <dbReference type="ARBA" id="ARBA00002764"/>
    </source>
</evidence>
<comment type="caution">
    <text evidence="8">Lacks conserved residue(s) required for the propagation of feature annotation.</text>
</comment>
<dbReference type="Proteomes" id="UP000030377">
    <property type="component" value="Unassembled WGS sequence"/>
</dbReference>
<evidence type="ECO:0000313" key="11">
    <source>
        <dbReference type="EMBL" id="KGT79527.1"/>
    </source>
</evidence>
<evidence type="ECO:0000256" key="5">
    <source>
        <dbReference type="ARBA" id="ARBA00022676"/>
    </source>
</evidence>
<dbReference type="UniPathway" id="UPA00164"/>
<dbReference type="Pfam" id="PF00534">
    <property type="entry name" value="Glycos_transf_1"/>
    <property type="match status" value="1"/>
</dbReference>
<feature type="domain" description="Glycosyl transferase family 1" evidence="9">
    <location>
        <begin position="292"/>
        <end position="420"/>
    </location>
</feature>
<evidence type="ECO:0000256" key="7">
    <source>
        <dbReference type="ARBA" id="ARBA00023056"/>
    </source>
</evidence>
<evidence type="ECO:0000259" key="10">
    <source>
        <dbReference type="Pfam" id="PF08323"/>
    </source>
</evidence>
<dbReference type="GO" id="GO:0004373">
    <property type="term" value="F:alpha-1,4-glucan glucosyltransferase (UDP-glucose donor) activity"/>
    <property type="evidence" value="ECO:0007669"/>
    <property type="project" value="InterPro"/>
</dbReference>
<dbReference type="EC" id="2.4.1.21" evidence="8"/>